<dbReference type="InterPro" id="IPR036390">
    <property type="entry name" value="WH_DNA-bd_sf"/>
</dbReference>
<dbReference type="PROSITE" id="PS50995">
    <property type="entry name" value="HTH_MARR_2"/>
    <property type="match status" value="1"/>
</dbReference>
<dbReference type="Gene3D" id="1.10.10.10">
    <property type="entry name" value="Winged helix-like DNA-binding domain superfamily/Winged helix DNA-binding domain"/>
    <property type="match status" value="1"/>
</dbReference>
<dbReference type="Gene3D" id="1.10.287.100">
    <property type="match status" value="1"/>
</dbReference>
<dbReference type="SMART" id="SM00347">
    <property type="entry name" value="HTH_MARR"/>
    <property type="match status" value="1"/>
</dbReference>
<keyword evidence="3" id="KW-1185">Reference proteome</keyword>
<sequence>MEATTPDPAQAARALRVLVGRLRRRLREVDDVHELTASQLAALGRLDADGPASTSDLAKAERVRPQSMAATIAVLEERGLVRRRPDPADGRRQLVELTPEADETVRGSRRARDEWLERALRERYDEAELRTVVEALELLDRLSE</sequence>
<evidence type="ECO:0000313" key="3">
    <source>
        <dbReference type="Proteomes" id="UP001500751"/>
    </source>
</evidence>
<evidence type="ECO:0000313" key="2">
    <source>
        <dbReference type="EMBL" id="GAA2037082.1"/>
    </source>
</evidence>
<dbReference type="SUPFAM" id="SSF46785">
    <property type="entry name" value="Winged helix' DNA-binding domain"/>
    <property type="match status" value="1"/>
</dbReference>
<dbReference type="PANTHER" id="PTHR39515">
    <property type="entry name" value="CONSERVED PROTEIN"/>
    <property type="match status" value="1"/>
</dbReference>
<feature type="domain" description="HTH marR-type" evidence="1">
    <location>
        <begin position="8"/>
        <end position="141"/>
    </location>
</feature>
<protein>
    <submittedName>
        <fullName evidence="2">MarR family transcriptional regulator</fullName>
    </submittedName>
</protein>
<reference evidence="2 3" key="1">
    <citation type="journal article" date="2019" name="Int. J. Syst. Evol. Microbiol.">
        <title>The Global Catalogue of Microorganisms (GCM) 10K type strain sequencing project: providing services to taxonomists for standard genome sequencing and annotation.</title>
        <authorList>
            <consortium name="The Broad Institute Genomics Platform"/>
            <consortium name="The Broad Institute Genome Sequencing Center for Infectious Disease"/>
            <person name="Wu L."/>
            <person name="Ma J."/>
        </authorList>
    </citation>
    <scope>NUCLEOTIDE SEQUENCE [LARGE SCALE GENOMIC DNA]</scope>
    <source>
        <strain evidence="2 3">JCM 16014</strain>
    </source>
</reference>
<dbReference type="InterPro" id="IPR000835">
    <property type="entry name" value="HTH_MarR-typ"/>
</dbReference>
<organism evidence="2 3">
    <name type="scientific">Catenulispora yoronensis</name>
    <dbReference type="NCBI Taxonomy" id="450799"/>
    <lineage>
        <taxon>Bacteria</taxon>
        <taxon>Bacillati</taxon>
        <taxon>Actinomycetota</taxon>
        <taxon>Actinomycetes</taxon>
        <taxon>Catenulisporales</taxon>
        <taxon>Catenulisporaceae</taxon>
        <taxon>Catenulispora</taxon>
    </lineage>
</organism>
<proteinExistence type="predicted"/>
<dbReference type="PANTHER" id="PTHR39515:SF2">
    <property type="entry name" value="HTH-TYPE TRANSCRIPTIONAL REGULATOR RV0880"/>
    <property type="match status" value="1"/>
</dbReference>
<dbReference type="EMBL" id="BAAAQN010000024">
    <property type="protein sequence ID" value="GAA2037082.1"/>
    <property type="molecule type" value="Genomic_DNA"/>
</dbReference>
<dbReference type="InterPro" id="IPR036388">
    <property type="entry name" value="WH-like_DNA-bd_sf"/>
</dbReference>
<gene>
    <name evidence="2" type="ORF">GCM10009839_42820</name>
</gene>
<name>A0ABN2UID9_9ACTN</name>
<comment type="caution">
    <text evidence="2">The sequence shown here is derived from an EMBL/GenBank/DDBJ whole genome shotgun (WGS) entry which is preliminary data.</text>
</comment>
<evidence type="ECO:0000259" key="1">
    <source>
        <dbReference type="PROSITE" id="PS50995"/>
    </source>
</evidence>
<dbReference type="InterPro" id="IPR052526">
    <property type="entry name" value="HTH-type_Bedaq_tolerance"/>
</dbReference>
<dbReference type="RefSeq" id="WP_344667399.1">
    <property type="nucleotide sequence ID" value="NZ_BAAAQN010000024.1"/>
</dbReference>
<dbReference type="Proteomes" id="UP001500751">
    <property type="component" value="Unassembled WGS sequence"/>
</dbReference>
<dbReference type="Pfam" id="PF01047">
    <property type="entry name" value="MarR"/>
    <property type="match status" value="1"/>
</dbReference>
<accession>A0ABN2UID9</accession>